<dbReference type="GeneID" id="92352961"/>
<evidence type="ECO:0000313" key="2">
    <source>
        <dbReference type="EMBL" id="BFH72083.1"/>
    </source>
</evidence>
<proteinExistence type="predicted"/>
<dbReference type="EMBL" id="AP031322">
    <property type="protein sequence ID" value="BFH72083.1"/>
    <property type="molecule type" value="Genomic_DNA"/>
</dbReference>
<dbReference type="AlphaFoldDB" id="A0AAT9GMY5"/>
<protein>
    <submittedName>
        <fullName evidence="2">Uncharacterized protein</fullName>
    </submittedName>
</protein>
<dbReference type="RefSeq" id="WP_369610334.1">
    <property type="nucleotide sequence ID" value="NZ_AP031322.1"/>
</dbReference>
<feature type="region of interest" description="Disordered" evidence="1">
    <location>
        <begin position="1"/>
        <end position="67"/>
    </location>
</feature>
<evidence type="ECO:0000256" key="1">
    <source>
        <dbReference type="SAM" id="MobiDB-lite"/>
    </source>
</evidence>
<organism evidence="2">
    <name type="scientific">Sulfurisphaera javensis</name>
    <dbReference type="NCBI Taxonomy" id="2049879"/>
    <lineage>
        <taxon>Archaea</taxon>
        <taxon>Thermoproteota</taxon>
        <taxon>Thermoprotei</taxon>
        <taxon>Sulfolobales</taxon>
        <taxon>Sulfolobaceae</taxon>
        <taxon>Sulfurisphaera</taxon>
    </lineage>
</organism>
<sequence>MEEKENEEKEDEEIFYTRCEEESEKEKETTQNRQNKMQSYNVNITSSSSLLNESRSVEKQEVKKEENTVKEERKKIITTSKEIHIDVVEPEFKSPSLITLDINSEIPKVTQIEVKPLEVPEPIFLLPSSVTLEIDPTIPKFSFNTEIKEFQLPEPKFFTPPQIPLQIESEILVNLNVSSPPPSSNSVQSLQPKREINGDLYFYLNNFLGFVNQLNGKFIVIVYDELQHPKIEESLSAIVTRFAEIRGYSFNPLKISKVNYRYSLQNAISKDGIYVLSNDLCELVNDKEFEEVFKSSIISFVGNKFTIVIMPKCLRDKYSMYIQGQPSTIIEEKFTLEEIKVLTYLASGFTIKNSYYDGLANVRTNYEKILNESWIWLRKNYINLDVPAERTAGSNESELHRKLKAVTIRHLIKNEKIDPNNIEVESVIFSGKIPDIYVRSTNTIYDAKASIGVLPSDELFDLMNKYSSITKRIYAVMEPLAVLLDLEGVIQRIKSAKQQGIELSVLIPVKKDERVMLVSIFDFLKEGKEFYKEEVTSKSNKNNSS</sequence>
<feature type="compositionally biased region" description="Basic and acidic residues" evidence="1">
    <location>
        <begin position="18"/>
        <end position="30"/>
    </location>
</feature>
<name>A0AAT9GMY5_9CREN</name>
<dbReference type="KEGG" id="sjv:SJAV_00270"/>
<feature type="compositionally biased region" description="Basic and acidic residues" evidence="1">
    <location>
        <begin position="55"/>
        <end position="67"/>
    </location>
</feature>
<accession>A0AAT9GMY5</accession>
<feature type="compositionally biased region" description="Polar residues" evidence="1">
    <location>
        <begin position="31"/>
        <end position="45"/>
    </location>
</feature>
<reference evidence="2" key="1">
    <citation type="submission" date="2024-03" db="EMBL/GenBank/DDBJ databases">
        <title>Complete genome sequence of Sulfurisphaera javensis strain KD-1.</title>
        <authorList>
            <person name="Sakai H."/>
            <person name="Nur N."/>
            <person name="Suwanto A."/>
            <person name="Kurosawa N."/>
        </authorList>
    </citation>
    <scope>NUCLEOTIDE SEQUENCE</scope>
    <source>
        <strain evidence="2">KD-1</strain>
    </source>
</reference>
<gene>
    <name evidence="2" type="ORF">SJAV_00270</name>
</gene>